<reference evidence="1 2" key="1">
    <citation type="submission" date="2013-02" db="EMBL/GenBank/DDBJ databases">
        <title>Comparative Sequence Analysis of H. pylori Isolates.</title>
        <authorList>
            <person name="Blanchard T.G."/>
            <person name="Czinn S.J."/>
            <person name="McCracken C.M."/>
            <person name="Abolude K.A."/>
            <person name="Shefchek K.S."/>
            <person name="Maroo A.M."/>
            <person name="Santana-Cruz I.S."/>
            <person name="Tallon L.J."/>
            <person name="Ficke F.W.F."/>
        </authorList>
    </citation>
    <scope>NUCLEOTIDE SEQUENCE [LARGE SCALE GENOMIC DNA]</scope>
    <source>
        <strain evidence="1 2">Hp A-11</strain>
    </source>
</reference>
<dbReference type="AlphaFoldDB" id="N4TA87"/>
<comment type="caution">
    <text evidence="1">The sequence shown here is derived from an EMBL/GenBank/DDBJ whole genome shotgun (WGS) entry which is preliminary data.</text>
</comment>
<accession>N4TA87</accession>
<proteinExistence type="predicted"/>
<evidence type="ECO:0000313" key="2">
    <source>
        <dbReference type="Proteomes" id="UP000012243"/>
    </source>
</evidence>
<dbReference type="EMBL" id="AOTW01000001">
    <property type="protein sequence ID" value="ENH60088.1"/>
    <property type="molecule type" value="Genomic_DNA"/>
</dbReference>
<protein>
    <submittedName>
        <fullName evidence="1">Uncharacterized protein</fullName>
    </submittedName>
</protein>
<sequence length="44" mass="5383">MSYLDLYFSCNAFLRLVLLFYSIKTFLNRFLELFVKAFFVGFER</sequence>
<gene>
    <name evidence="1" type="ORF">HPHPA11_1234</name>
</gene>
<evidence type="ECO:0000313" key="1">
    <source>
        <dbReference type="EMBL" id="ENH60088.1"/>
    </source>
</evidence>
<name>N4TA87_HELPX</name>
<organism evidence="1 2">
    <name type="scientific">Helicobacter pylori Hp A-11</name>
    <dbReference type="NCBI Taxonomy" id="992035"/>
    <lineage>
        <taxon>Bacteria</taxon>
        <taxon>Pseudomonadati</taxon>
        <taxon>Campylobacterota</taxon>
        <taxon>Epsilonproteobacteria</taxon>
        <taxon>Campylobacterales</taxon>
        <taxon>Helicobacteraceae</taxon>
        <taxon>Helicobacter</taxon>
    </lineage>
</organism>
<dbReference type="PATRIC" id="fig|992035.3.peg.1211"/>
<dbReference type="Proteomes" id="UP000012243">
    <property type="component" value="Unassembled WGS sequence"/>
</dbReference>